<dbReference type="AlphaFoldDB" id="G2EHM7"/>
<dbReference type="InterPro" id="IPR036388">
    <property type="entry name" value="WH-like_DNA-bd_sf"/>
</dbReference>
<dbReference type="InterPro" id="IPR007627">
    <property type="entry name" value="RNA_pol_sigma70_r2"/>
</dbReference>
<dbReference type="InterPro" id="IPR013249">
    <property type="entry name" value="RNA_pol_sigma70_r4_t2"/>
</dbReference>
<reference evidence="6 7" key="1">
    <citation type="journal article" date="2008" name="Int. J. Syst. Evol. Microbiol.">
        <title>Bizionia argentinensis sp. nov., isolated from surface marine water in Antarctica.</title>
        <authorList>
            <person name="Bercovich A."/>
            <person name="Vazquez S.C."/>
            <person name="Yankilevich P."/>
            <person name="Coria S.H."/>
            <person name="Foti M."/>
            <person name="Hernandez E."/>
            <person name="Vidal A."/>
            <person name="Ruberto L."/>
            <person name="Melo C."/>
            <person name="Marenssi S."/>
            <person name="Criscuolo M."/>
            <person name="Memoli M."/>
            <person name="Arguelles M."/>
            <person name="Mac Cormack W.P."/>
        </authorList>
    </citation>
    <scope>NUCLEOTIDE SEQUENCE [LARGE SCALE GENOMIC DNA]</scope>
    <source>
        <strain evidence="6 7">JUB59</strain>
    </source>
</reference>
<evidence type="ECO:0000256" key="4">
    <source>
        <dbReference type="ARBA" id="ARBA00023163"/>
    </source>
</evidence>
<keyword evidence="7" id="KW-1185">Reference proteome</keyword>
<evidence type="ECO:0000256" key="1">
    <source>
        <dbReference type="ARBA" id="ARBA00010641"/>
    </source>
</evidence>
<sequence length="184" mass="21667">MDETLIINQIKAGNKIAFKQLFDMHYAAICLYLVNFTKNRPAAEDMAQMVFIDLWNKRESIIIHTALKSYLYKMAYNHFLMSLRKKNKEATLLEQLKYEALQTIEAPTELELENKAKRLQAIIAQLPERCQEILKLKMAGLKYKEIAERLDLSIKTVESQMRIAFIKIRENYKDDIMLFLLLMD</sequence>
<dbReference type="Pfam" id="PF08281">
    <property type="entry name" value="Sigma70_r4_2"/>
    <property type="match status" value="1"/>
</dbReference>
<evidence type="ECO:0000256" key="2">
    <source>
        <dbReference type="ARBA" id="ARBA00023015"/>
    </source>
</evidence>
<gene>
    <name evidence="6" type="ORF">BZARG_2703</name>
</gene>
<evidence type="ECO:0000256" key="3">
    <source>
        <dbReference type="ARBA" id="ARBA00023082"/>
    </source>
</evidence>
<dbReference type="Pfam" id="PF04542">
    <property type="entry name" value="Sigma70_r2"/>
    <property type="match status" value="1"/>
</dbReference>
<dbReference type="PATRIC" id="fig|1046627.3.peg.3003"/>
<keyword evidence="3" id="KW-0731">Sigma factor</keyword>
<protein>
    <submittedName>
        <fullName evidence="6">RNA polymerase sigma-70 factor</fullName>
    </submittedName>
</protein>
<keyword evidence="2" id="KW-0805">Transcription regulation</keyword>
<evidence type="ECO:0000259" key="5">
    <source>
        <dbReference type="SMART" id="SM00421"/>
    </source>
</evidence>
<dbReference type="InterPro" id="IPR014284">
    <property type="entry name" value="RNA_pol_sigma-70_dom"/>
</dbReference>
<dbReference type="GO" id="GO:0003677">
    <property type="term" value="F:DNA binding"/>
    <property type="evidence" value="ECO:0007669"/>
    <property type="project" value="InterPro"/>
</dbReference>
<dbReference type="eggNOG" id="COG1595">
    <property type="taxonomic scope" value="Bacteria"/>
</dbReference>
<evidence type="ECO:0000313" key="6">
    <source>
        <dbReference type="EMBL" id="EGV42057.2"/>
    </source>
</evidence>
<dbReference type="Proteomes" id="UP000003730">
    <property type="component" value="Unassembled WGS sequence"/>
</dbReference>
<dbReference type="InterPro" id="IPR013324">
    <property type="entry name" value="RNA_pol_sigma_r3/r4-like"/>
</dbReference>
<dbReference type="Gene3D" id="1.10.10.10">
    <property type="entry name" value="Winged helix-like DNA-binding domain superfamily/Winged helix DNA-binding domain"/>
    <property type="match status" value="1"/>
</dbReference>
<dbReference type="InterPro" id="IPR039425">
    <property type="entry name" value="RNA_pol_sigma-70-like"/>
</dbReference>
<dbReference type="SMART" id="SM00421">
    <property type="entry name" value="HTH_LUXR"/>
    <property type="match status" value="1"/>
</dbReference>
<dbReference type="SUPFAM" id="SSF88659">
    <property type="entry name" value="Sigma3 and sigma4 domains of RNA polymerase sigma factors"/>
    <property type="match status" value="1"/>
</dbReference>
<organism evidence="6 7">
    <name type="scientific">Bizionia argentinensis JUB59</name>
    <dbReference type="NCBI Taxonomy" id="1046627"/>
    <lineage>
        <taxon>Bacteria</taxon>
        <taxon>Pseudomonadati</taxon>
        <taxon>Bacteroidota</taxon>
        <taxon>Flavobacteriia</taxon>
        <taxon>Flavobacteriales</taxon>
        <taxon>Flavobacteriaceae</taxon>
        <taxon>Bizionia</taxon>
    </lineage>
</organism>
<evidence type="ECO:0000313" key="7">
    <source>
        <dbReference type="Proteomes" id="UP000003730"/>
    </source>
</evidence>
<comment type="caution">
    <text evidence="6">The sequence shown here is derived from an EMBL/GenBank/DDBJ whole genome shotgun (WGS) entry which is preliminary data.</text>
</comment>
<dbReference type="GO" id="GO:0006352">
    <property type="term" value="P:DNA-templated transcription initiation"/>
    <property type="evidence" value="ECO:0007669"/>
    <property type="project" value="InterPro"/>
</dbReference>
<dbReference type="InterPro" id="IPR013325">
    <property type="entry name" value="RNA_pol_sigma_r2"/>
</dbReference>
<dbReference type="STRING" id="1046627.BZARG_2703"/>
<dbReference type="EMBL" id="AFXZ01000069">
    <property type="protein sequence ID" value="EGV42057.2"/>
    <property type="molecule type" value="Genomic_DNA"/>
</dbReference>
<feature type="domain" description="HTH luxR-type" evidence="5">
    <location>
        <begin position="123"/>
        <end position="182"/>
    </location>
</feature>
<accession>G2EHM7</accession>
<dbReference type="RefSeq" id="WP_123767004.1">
    <property type="nucleotide sequence ID" value="NZ_AFXZ01000069.1"/>
</dbReference>
<dbReference type="NCBIfam" id="TIGR02937">
    <property type="entry name" value="sigma70-ECF"/>
    <property type="match status" value="1"/>
</dbReference>
<dbReference type="PANTHER" id="PTHR43133">
    <property type="entry name" value="RNA POLYMERASE ECF-TYPE SIGMA FACTO"/>
    <property type="match status" value="1"/>
</dbReference>
<name>G2EHM7_9FLAO</name>
<dbReference type="GO" id="GO:0016987">
    <property type="term" value="F:sigma factor activity"/>
    <property type="evidence" value="ECO:0007669"/>
    <property type="project" value="UniProtKB-KW"/>
</dbReference>
<proteinExistence type="inferred from homology"/>
<dbReference type="OrthoDB" id="1100095at2"/>
<dbReference type="PANTHER" id="PTHR43133:SF46">
    <property type="entry name" value="RNA POLYMERASE SIGMA-70 FACTOR ECF SUBFAMILY"/>
    <property type="match status" value="1"/>
</dbReference>
<dbReference type="PRINTS" id="PR00038">
    <property type="entry name" value="HTHLUXR"/>
</dbReference>
<comment type="similarity">
    <text evidence="1">Belongs to the sigma-70 factor family. ECF subfamily.</text>
</comment>
<dbReference type="Gene3D" id="1.10.1740.10">
    <property type="match status" value="1"/>
</dbReference>
<dbReference type="NCBIfam" id="TIGR02985">
    <property type="entry name" value="Sig70_bacteroi1"/>
    <property type="match status" value="1"/>
</dbReference>
<dbReference type="InterPro" id="IPR014327">
    <property type="entry name" value="RNA_pol_sigma70_bacteroid"/>
</dbReference>
<dbReference type="SUPFAM" id="SSF88946">
    <property type="entry name" value="Sigma2 domain of RNA polymerase sigma factors"/>
    <property type="match status" value="1"/>
</dbReference>
<dbReference type="InterPro" id="IPR000792">
    <property type="entry name" value="Tscrpt_reg_LuxR_C"/>
</dbReference>
<keyword evidence="4" id="KW-0804">Transcription</keyword>